<dbReference type="Proteomes" id="UP001419268">
    <property type="component" value="Unassembled WGS sequence"/>
</dbReference>
<organism evidence="1 2">
    <name type="scientific">Stephania cephalantha</name>
    <dbReference type="NCBI Taxonomy" id="152367"/>
    <lineage>
        <taxon>Eukaryota</taxon>
        <taxon>Viridiplantae</taxon>
        <taxon>Streptophyta</taxon>
        <taxon>Embryophyta</taxon>
        <taxon>Tracheophyta</taxon>
        <taxon>Spermatophyta</taxon>
        <taxon>Magnoliopsida</taxon>
        <taxon>Ranunculales</taxon>
        <taxon>Menispermaceae</taxon>
        <taxon>Menispermoideae</taxon>
        <taxon>Cissampelideae</taxon>
        <taxon>Stephania</taxon>
    </lineage>
</organism>
<evidence type="ECO:0000313" key="1">
    <source>
        <dbReference type="EMBL" id="KAK9126639.1"/>
    </source>
</evidence>
<dbReference type="AlphaFoldDB" id="A0AAP0P1H9"/>
<dbReference type="EMBL" id="JBBNAG010000006">
    <property type="protein sequence ID" value="KAK9126639.1"/>
    <property type="molecule type" value="Genomic_DNA"/>
</dbReference>
<reference evidence="1 2" key="1">
    <citation type="submission" date="2024-01" db="EMBL/GenBank/DDBJ databases">
        <title>Genome assemblies of Stephania.</title>
        <authorList>
            <person name="Yang L."/>
        </authorList>
    </citation>
    <scope>NUCLEOTIDE SEQUENCE [LARGE SCALE GENOMIC DNA]</scope>
    <source>
        <strain evidence="1">JXDWG</strain>
        <tissue evidence="1">Leaf</tissue>
    </source>
</reference>
<protein>
    <submittedName>
        <fullName evidence="1">Uncharacterized protein</fullName>
    </submittedName>
</protein>
<comment type="caution">
    <text evidence="1">The sequence shown here is derived from an EMBL/GenBank/DDBJ whole genome shotgun (WGS) entry which is preliminary data.</text>
</comment>
<keyword evidence="2" id="KW-1185">Reference proteome</keyword>
<gene>
    <name evidence="1" type="ORF">Scep_015485</name>
</gene>
<proteinExistence type="predicted"/>
<name>A0AAP0P1H9_9MAGN</name>
<evidence type="ECO:0000313" key="2">
    <source>
        <dbReference type="Proteomes" id="UP001419268"/>
    </source>
</evidence>
<sequence length="156" mass="17685">MNLLPRPCHVSAFDWVSLLERVSWRVVIGAEPAVMQMVRKKADTCRCWIGGHDAAQLLTRARGACQWTTATWRGVAASPFHRCIWSTWCDKPSGRNNYGFLPSLTWCNGCNGCMWVPNVVTIKRPLVVRLNSEDWFSVELLSSSDASLFDLLIKRE</sequence>
<accession>A0AAP0P1H9</accession>